<accession>A0A820MN07</accession>
<dbReference type="AlphaFoldDB" id="A0A820MN07"/>
<reference evidence="3" key="1">
    <citation type="submission" date="2021-02" db="EMBL/GenBank/DDBJ databases">
        <authorList>
            <person name="Nowell W R."/>
        </authorList>
    </citation>
    <scope>NUCLEOTIDE SEQUENCE</scope>
</reference>
<dbReference type="GO" id="GO:0003968">
    <property type="term" value="F:RNA-directed RNA polymerase activity"/>
    <property type="evidence" value="ECO:0007669"/>
    <property type="project" value="UniProtKB-KW"/>
</dbReference>
<comment type="caution">
    <text evidence="3">The sequence shown here is derived from an EMBL/GenBank/DDBJ whole genome shotgun (WGS) entry which is preliminary data.</text>
</comment>
<sequence>LLSHQIERIDDKFDDHGRIFTDGAGKISPMALAEGLKVYNPDLIEDNYMPCVIQARLNGIKGIFVLASDLNDRVPEWHF</sequence>
<dbReference type="Proteomes" id="UP000663874">
    <property type="component" value="Unassembled WGS sequence"/>
</dbReference>
<dbReference type="Pfam" id="PF05183">
    <property type="entry name" value="RdRP"/>
    <property type="match status" value="1"/>
</dbReference>
<evidence type="ECO:0000313" key="4">
    <source>
        <dbReference type="Proteomes" id="UP000663874"/>
    </source>
</evidence>
<keyword evidence="1" id="KW-0694">RNA-binding</keyword>
<protein>
    <recommendedName>
        <fullName evidence="1">RNA-dependent RNA polymerase</fullName>
        <ecNumber evidence="1">2.7.7.48</ecNumber>
    </recommendedName>
</protein>
<gene>
    <name evidence="3" type="ORF">FNK824_LOCUS43128</name>
</gene>
<keyword evidence="1" id="KW-0696">RNA-directed RNA polymerase</keyword>
<comment type="catalytic activity">
    <reaction evidence="1">
        <text>RNA(n) + a ribonucleoside 5'-triphosphate = RNA(n+1) + diphosphate</text>
        <dbReference type="Rhea" id="RHEA:21248"/>
        <dbReference type="Rhea" id="RHEA-COMP:14527"/>
        <dbReference type="Rhea" id="RHEA-COMP:17342"/>
        <dbReference type="ChEBI" id="CHEBI:33019"/>
        <dbReference type="ChEBI" id="CHEBI:61557"/>
        <dbReference type="ChEBI" id="CHEBI:140395"/>
        <dbReference type="EC" id="2.7.7.48"/>
    </reaction>
</comment>
<keyword evidence="1" id="KW-0808">Transferase</keyword>
<dbReference type="GO" id="GO:0003723">
    <property type="term" value="F:RNA binding"/>
    <property type="evidence" value="ECO:0007669"/>
    <property type="project" value="UniProtKB-KW"/>
</dbReference>
<evidence type="ECO:0000256" key="1">
    <source>
        <dbReference type="RuleBase" id="RU363098"/>
    </source>
</evidence>
<evidence type="ECO:0000313" key="3">
    <source>
        <dbReference type="EMBL" id="CAF4375075.1"/>
    </source>
</evidence>
<proteinExistence type="inferred from homology"/>
<dbReference type="InterPro" id="IPR057596">
    <property type="entry name" value="RDRP_core"/>
</dbReference>
<dbReference type="EC" id="2.7.7.48" evidence="1"/>
<keyword evidence="1" id="KW-0548">Nucleotidyltransferase</keyword>
<feature type="domain" description="RDRP core" evidence="2">
    <location>
        <begin position="4"/>
        <end position="71"/>
    </location>
</feature>
<organism evidence="3 4">
    <name type="scientific">Rotaria sordida</name>
    <dbReference type="NCBI Taxonomy" id="392033"/>
    <lineage>
        <taxon>Eukaryota</taxon>
        <taxon>Metazoa</taxon>
        <taxon>Spiralia</taxon>
        <taxon>Gnathifera</taxon>
        <taxon>Rotifera</taxon>
        <taxon>Eurotatoria</taxon>
        <taxon>Bdelloidea</taxon>
        <taxon>Philodinida</taxon>
        <taxon>Philodinidae</taxon>
        <taxon>Rotaria</taxon>
    </lineage>
</organism>
<name>A0A820MN07_9BILA</name>
<evidence type="ECO:0000259" key="2">
    <source>
        <dbReference type="Pfam" id="PF05183"/>
    </source>
</evidence>
<comment type="similarity">
    <text evidence="1">Belongs to the RdRP family.</text>
</comment>
<dbReference type="EMBL" id="CAJOBE010057026">
    <property type="protein sequence ID" value="CAF4375075.1"/>
    <property type="molecule type" value="Genomic_DNA"/>
</dbReference>
<feature type="non-terminal residue" evidence="3">
    <location>
        <position position="1"/>
    </location>
</feature>